<dbReference type="PROSITE" id="PS00092">
    <property type="entry name" value="N6_MTASE"/>
    <property type="match status" value="1"/>
</dbReference>
<dbReference type="PANTHER" id="PTHR33841">
    <property type="entry name" value="DNA METHYLTRANSFERASE YEEA-RELATED"/>
    <property type="match status" value="1"/>
</dbReference>
<dbReference type="SUPFAM" id="SSF53335">
    <property type="entry name" value="S-adenosyl-L-methionine-dependent methyltransferases"/>
    <property type="match status" value="1"/>
</dbReference>
<keyword evidence="4" id="KW-0949">S-adenosyl-L-methionine</keyword>
<dbReference type="Proteomes" id="UP000286270">
    <property type="component" value="Unassembled WGS sequence"/>
</dbReference>
<accession>A0A412Y0B5</accession>
<comment type="caution">
    <text evidence="7">The sequence shown here is derived from an EMBL/GenBank/DDBJ whole genome shotgun (WGS) entry which is preliminary data.</text>
</comment>
<protein>
    <recommendedName>
        <fullName evidence="1">site-specific DNA-methyltransferase (adenine-specific)</fullName>
        <ecNumber evidence="1">2.1.1.72</ecNumber>
    </recommendedName>
</protein>
<proteinExistence type="predicted"/>
<dbReference type="GO" id="GO:0003676">
    <property type="term" value="F:nucleic acid binding"/>
    <property type="evidence" value="ECO:0007669"/>
    <property type="project" value="InterPro"/>
</dbReference>
<dbReference type="AlphaFoldDB" id="A0A412Y0B5"/>
<dbReference type="EMBL" id="QRZH01000015">
    <property type="protein sequence ID" value="RGV50757.1"/>
    <property type="molecule type" value="Genomic_DNA"/>
</dbReference>
<dbReference type="InterPro" id="IPR050953">
    <property type="entry name" value="N4_N6_ade-DNA_methylase"/>
</dbReference>
<reference evidence="7 8" key="1">
    <citation type="submission" date="2018-08" db="EMBL/GenBank/DDBJ databases">
        <title>A genome reference for cultivated species of the human gut microbiota.</title>
        <authorList>
            <person name="Zou Y."/>
            <person name="Xue W."/>
            <person name="Luo G."/>
        </authorList>
    </citation>
    <scope>NUCLEOTIDE SEQUENCE [LARGE SCALE GENOMIC DNA]</scope>
    <source>
        <strain evidence="7 8">AF14-26</strain>
    </source>
</reference>
<sequence length="1097" mass="128030">MNKRIFQQLLLDGDFKKLFISELGWNKWKVRAELLPIVIDGTDYQFRTVADRNGLQVVVAEVSELPKASLARRIDAQLRKQAQDYIAIYVLCNKPGHHQWVIPVKNVDKRDIVSIEYESPEKTDFLFSKMQDLEFDPAERTTIVDVKAAVHHAFSVNAEKVTKDFYAGFRKEHKAFSKFITGIDDELAEKDNRNKLWYASVMLNRLMFCYFIQKKGFLNSNVNYLRDKLDWCRKERGEDRFFSTFYRGFLTRLFSDGLNNPNHDREFLQQFGRIPYLNGGMFDSHKIEREYTDIDIADEAFISLFAFFDKWQWHLDTRVTASGKDINPDVLGYIFEQYINDRAQMGAYYTKEDITEYIGRNTILPFLFDRVGKASKPMAELFAPDGWVWLQLQQSGDRYIFDAVKQGYTPDWRNRIPENIAIGLDTTKPELLERRKDWNTKTPEPFALPTEIWRETIERLQRCEDILDKIRKGEIVSINDFITYNLDIRQFAADLINADDAPQSFIYNFYDALRSVTILDPTCGSGAFLFAAMNILEPLYYDCITRLEGIERKSPDTQKALDEIKSKYRSNIHYFIYKSIILRNLYGVDIMAEATEIAKLRLFLKMVAVVDVQPLVDNLGLDPLPDIDFNIRCGNTLVGYVNAESIVKDHDGDMFAIHDFEENVAAEMDKVARIFKLFKHLQLTQESEHHEEFIAAKHQLRDLLSSLNDTLNHHLHNATASGMPYEEWLNSHQPFNWVAEFYDIIHGNGGFDVIIGNPPYVEYSKIRKEYQVTGIKCIDSGNLYAYVIERTLSFSHKGTRNGMIIQMSAFCTPRMASFQKMYFENAKFSSIAFFDDRPGKLFENLQHIRVVIPIIEVGMPTSLTATTGYVKFYSHCRNILFQNISYYLSQSSRKAFSVLKIRTAIENSIAEKVWSMSKTIQCFESCLRNNNYVYYGYGYGYFGKILNKKSYFWGENVKESTGDKYYFINDEYDRDIFVGLLNSSLFYWFYINFSDGHNFTKTVIGAMPFEYGSCQRIKQAVEILMLDLEQCKGRKVCNYKSTGRVEYDEYYPKLSKRYIDEIDKVLANHYGFTDEELDFIINYDIKYRMGDELNNEE</sequence>
<dbReference type="InterPro" id="IPR011639">
    <property type="entry name" value="MethylTrfase_TaqI-like_dom"/>
</dbReference>
<dbReference type="InterPro" id="IPR002052">
    <property type="entry name" value="DNA_methylase_N6_adenine_CS"/>
</dbReference>
<dbReference type="PANTHER" id="PTHR33841:SF1">
    <property type="entry name" value="DNA METHYLTRANSFERASE A"/>
    <property type="match status" value="1"/>
</dbReference>
<dbReference type="RefSeq" id="WP_122143081.1">
    <property type="nucleotide sequence ID" value="NZ_JAFKPL010000005.1"/>
</dbReference>
<dbReference type="EC" id="2.1.1.72" evidence="1"/>
<organism evidence="7 8">
    <name type="scientific">Bacteroides fragilis</name>
    <dbReference type="NCBI Taxonomy" id="817"/>
    <lineage>
        <taxon>Bacteria</taxon>
        <taxon>Pseudomonadati</taxon>
        <taxon>Bacteroidota</taxon>
        <taxon>Bacteroidia</taxon>
        <taxon>Bacteroidales</taxon>
        <taxon>Bacteroidaceae</taxon>
        <taxon>Bacteroides</taxon>
    </lineage>
</organism>
<dbReference type="GO" id="GO:0009007">
    <property type="term" value="F:site-specific DNA-methyltransferase (adenine-specific) activity"/>
    <property type="evidence" value="ECO:0007669"/>
    <property type="project" value="UniProtKB-EC"/>
</dbReference>
<name>A0A412Y0B5_BACFG</name>
<dbReference type="InterPro" id="IPR029063">
    <property type="entry name" value="SAM-dependent_MTases_sf"/>
</dbReference>
<dbReference type="GO" id="GO:0006304">
    <property type="term" value="P:DNA modification"/>
    <property type="evidence" value="ECO:0007669"/>
    <property type="project" value="InterPro"/>
</dbReference>
<evidence type="ECO:0000256" key="5">
    <source>
        <dbReference type="ARBA" id="ARBA00047942"/>
    </source>
</evidence>
<keyword evidence="2 7" id="KW-0489">Methyltransferase</keyword>
<evidence type="ECO:0000256" key="4">
    <source>
        <dbReference type="ARBA" id="ARBA00022691"/>
    </source>
</evidence>
<dbReference type="GO" id="GO:0032259">
    <property type="term" value="P:methylation"/>
    <property type="evidence" value="ECO:0007669"/>
    <property type="project" value="UniProtKB-KW"/>
</dbReference>
<comment type="catalytic activity">
    <reaction evidence="5">
        <text>a 2'-deoxyadenosine in DNA + S-adenosyl-L-methionine = an N(6)-methyl-2'-deoxyadenosine in DNA + S-adenosyl-L-homocysteine + H(+)</text>
        <dbReference type="Rhea" id="RHEA:15197"/>
        <dbReference type="Rhea" id="RHEA-COMP:12418"/>
        <dbReference type="Rhea" id="RHEA-COMP:12419"/>
        <dbReference type="ChEBI" id="CHEBI:15378"/>
        <dbReference type="ChEBI" id="CHEBI:57856"/>
        <dbReference type="ChEBI" id="CHEBI:59789"/>
        <dbReference type="ChEBI" id="CHEBI:90615"/>
        <dbReference type="ChEBI" id="CHEBI:90616"/>
        <dbReference type="EC" id="2.1.1.72"/>
    </reaction>
</comment>
<evidence type="ECO:0000256" key="1">
    <source>
        <dbReference type="ARBA" id="ARBA00011900"/>
    </source>
</evidence>
<evidence type="ECO:0000313" key="8">
    <source>
        <dbReference type="Proteomes" id="UP000286270"/>
    </source>
</evidence>
<evidence type="ECO:0000256" key="3">
    <source>
        <dbReference type="ARBA" id="ARBA00022679"/>
    </source>
</evidence>
<keyword evidence="3 7" id="KW-0808">Transferase</keyword>
<feature type="domain" description="Type II methyltransferase M.TaqI-like" evidence="6">
    <location>
        <begin position="584"/>
        <end position="836"/>
    </location>
</feature>
<evidence type="ECO:0000313" key="7">
    <source>
        <dbReference type="EMBL" id="RGV50757.1"/>
    </source>
</evidence>
<dbReference type="Pfam" id="PF07669">
    <property type="entry name" value="Eco57I"/>
    <property type="match status" value="1"/>
</dbReference>
<gene>
    <name evidence="7" type="ORF">DWW08_16165</name>
</gene>
<evidence type="ECO:0000259" key="6">
    <source>
        <dbReference type="Pfam" id="PF07669"/>
    </source>
</evidence>
<dbReference type="Gene3D" id="3.40.50.150">
    <property type="entry name" value="Vaccinia Virus protein VP39"/>
    <property type="match status" value="1"/>
</dbReference>
<evidence type="ECO:0000256" key="2">
    <source>
        <dbReference type="ARBA" id="ARBA00022603"/>
    </source>
</evidence>